<dbReference type="Proteomes" id="UP000071778">
    <property type="component" value="Chromosome"/>
</dbReference>
<protein>
    <submittedName>
        <fullName evidence="3">Universal stress family protein</fullName>
    </submittedName>
</protein>
<evidence type="ECO:0000259" key="2">
    <source>
        <dbReference type="Pfam" id="PF00582"/>
    </source>
</evidence>
<proteinExistence type="inferred from homology"/>
<reference evidence="3 4" key="1">
    <citation type="submission" date="2015-11" db="EMBL/GenBank/DDBJ databases">
        <title>Exploring the genomic traits of fungus-feeding bacterial genus Collimonas.</title>
        <authorList>
            <person name="Song C."/>
            <person name="Schmidt R."/>
            <person name="de Jager V."/>
            <person name="Krzyzanowska D."/>
            <person name="Jongedijk E."/>
            <person name="Cankar K."/>
            <person name="Beekwilder J."/>
            <person name="van Veen A."/>
            <person name="de Boer W."/>
            <person name="van Veen J.A."/>
            <person name="Garbeva P."/>
        </authorList>
    </citation>
    <scope>NUCLEOTIDE SEQUENCE [LARGE SCALE GENOMIC DNA]</scope>
    <source>
        <strain evidence="3 4">Ter282</strain>
    </source>
</reference>
<dbReference type="SUPFAM" id="SSF52402">
    <property type="entry name" value="Adenine nucleotide alpha hydrolases-like"/>
    <property type="match status" value="1"/>
</dbReference>
<keyword evidence="4" id="KW-1185">Reference proteome</keyword>
<comment type="similarity">
    <text evidence="1">Belongs to the universal stress protein A family.</text>
</comment>
<name>A0A127QJP0_9BURK</name>
<dbReference type="PANTHER" id="PTHR46268:SF6">
    <property type="entry name" value="UNIVERSAL STRESS PROTEIN UP12"/>
    <property type="match status" value="1"/>
</dbReference>
<dbReference type="InterPro" id="IPR014729">
    <property type="entry name" value="Rossmann-like_a/b/a_fold"/>
</dbReference>
<dbReference type="Gene3D" id="3.40.50.620">
    <property type="entry name" value="HUPs"/>
    <property type="match status" value="1"/>
</dbReference>
<evidence type="ECO:0000313" key="4">
    <source>
        <dbReference type="Proteomes" id="UP000071778"/>
    </source>
</evidence>
<feature type="domain" description="UspA" evidence="2">
    <location>
        <begin position="1"/>
        <end position="149"/>
    </location>
</feature>
<dbReference type="EMBL" id="CP013235">
    <property type="protein sequence ID" value="AMP10005.1"/>
    <property type="molecule type" value="Genomic_DNA"/>
</dbReference>
<dbReference type="InterPro" id="IPR006016">
    <property type="entry name" value="UspA"/>
</dbReference>
<sequence length="150" mass="16506">MLKRILVAIDGSELGNNALRHGCALAKEQGCEIRALYINVDPFLAFPLLGVVYFQREQMLQAAAEQAAGVRAVALKVFDAFELRGDVQILDLQEKGKRVADLIREVSSRWNASVVVMGSHGLQGMQRLMLGSVAEHFLRIADCPVLIMKS</sequence>
<dbReference type="Pfam" id="PF00582">
    <property type="entry name" value="Usp"/>
    <property type="match status" value="1"/>
</dbReference>
<dbReference type="PATRIC" id="fig|279058.17.peg.2430"/>
<dbReference type="InterPro" id="IPR006015">
    <property type="entry name" value="Universal_stress_UspA"/>
</dbReference>
<organism evidence="3 4">
    <name type="scientific">Collimonas arenae</name>
    <dbReference type="NCBI Taxonomy" id="279058"/>
    <lineage>
        <taxon>Bacteria</taxon>
        <taxon>Pseudomonadati</taxon>
        <taxon>Pseudomonadota</taxon>
        <taxon>Betaproteobacteria</taxon>
        <taxon>Burkholderiales</taxon>
        <taxon>Oxalobacteraceae</taxon>
        <taxon>Collimonas</taxon>
    </lineage>
</organism>
<dbReference type="PRINTS" id="PR01438">
    <property type="entry name" value="UNVRSLSTRESS"/>
</dbReference>
<dbReference type="RefSeq" id="WP_061533380.1">
    <property type="nucleotide sequence ID" value="NZ_CP013233.1"/>
</dbReference>
<dbReference type="AlphaFoldDB" id="A0A127QJP0"/>
<dbReference type="CDD" id="cd00293">
    <property type="entry name" value="USP-like"/>
    <property type="match status" value="1"/>
</dbReference>
<dbReference type="PANTHER" id="PTHR46268">
    <property type="entry name" value="STRESS RESPONSE PROTEIN NHAX"/>
    <property type="match status" value="1"/>
</dbReference>
<gene>
    <name evidence="3" type="ORF">CAter282_2255</name>
</gene>
<accession>A0A127QJP0</accession>
<evidence type="ECO:0000313" key="3">
    <source>
        <dbReference type="EMBL" id="AMP10005.1"/>
    </source>
</evidence>
<evidence type="ECO:0000256" key="1">
    <source>
        <dbReference type="ARBA" id="ARBA00008791"/>
    </source>
</evidence>